<evidence type="ECO:0000313" key="3">
    <source>
        <dbReference type="Proteomes" id="UP000037923"/>
    </source>
</evidence>
<evidence type="ECO:0000313" key="2">
    <source>
        <dbReference type="EMBL" id="KPA81955.1"/>
    </source>
</evidence>
<feature type="region of interest" description="Disordered" evidence="1">
    <location>
        <begin position="85"/>
        <end position="106"/>
    </location>
</feature>
<proteinExistence type="predicted"/>
<sequence length="524" mass="57307">MASEGAVNTAKEFCRNEVYEADVAFTRASLADVPANDEGLRLLAANGNWSEVLALAEKLDAHVAAKARRHPTRYATVSLTTPACATRPAHTVPEKGTEAGHAASPPSIGVSPSFSPALEDCSAGVVAPSPLSTDAAVRNARLPYVLVQVTANLKMRRIVAAKKVIDELGDVEGEGFRHPVTRESFAPFSLRLIAAFLPLYFGVPMEAQKKLHALLEECLLRERQCGAALHEMSTSGSSLDGATNTECVKRLLRMWTQRVFRVQRALLHVHIHMNQQSLAHCVVEQVLRIDHEWHNTFRVLSDDLYQLRHVLHLQQIFCLALHVGDAQKAREVHRAIRQTATELEASSAPTPPTALTNSALLALVAESCDGFLAVFQGDYNEAVQLFRDVVDRCTAAKKALKTGDLIGSGSAGLTSAADGTISEHALRWWTLQEICANAQVSQVTCMAYCSDADPARLIQNLCTTMEDYAKAEPHVLCNSDPFVESMVRFYTLAGERHANLERLSDLLEVFRCDRSSLPNLEALV</sequence>
<dbReference type="RefSeq" id="XP_015660394.1">
    <property type="nucleotide sequence ID" value="XM_015800387.1"/>
</dbReference>
<dbReference type="OrthoDB" id="428342at2759"/>
<accession>A0A0N0DWL3</accession>
<organism evidence="2 3">
    <name type="scientific">Leptomonas pyrrhocoris</name>
    <name type="common">Firebug parasite</name>
    <dbReference type="NCBI Taxonomy" id="157538"/>
    <lineage>
        <taxon>Eukaryota</taxon>
        <taxon>Discoba</taxon>
        <taxon>Euglenozoa</taxon>
        <taxon>Kinetoplastea</taxon>
        <taxon>Metakinetoplastina</taxon>
        <taxon>Trypanosomatida</taxon>
        <taxon>Trypanosomatidae</taxon>
        <taxon>Leishmaniinae</taxon>
        <taxon>Leptomonas</taxon>
    </lineage>
</organism>
<gene>
    <name evidence="2" type="ORF">ABB37_03143</name>
</gene>
<evidence type="ECO:0000256" key="1">
    <source>
        <dbReference type="SAM" id="MobiDB-lite"/>
    </source>
</evidence>
<protein>
    <submittedName>
        <fullName evidence="2">Uncharacterized protein</fullName>
    </submittedName>
</protein>
<dbReference type="VEuPathDB" id="TriTrypDB:LpyrH10_05_0030"/>
<keyword evidence="3" id="KW-1185">Reference proteome</keyword>
<dbReference type="OMA" id="NGNWSEV"/>
<dbReference type="AlphaFoldDB" id="A0A0N0DWL3"/>
<comment type="caution">
    <text evidence="2">The sequence shown here is derived from an EMBL/GenBank/DDBJ whole genome shotgun (WGS) entry which is preliminary data.</text>
</comment>
<reference evidence="2 3" key="1">
    <citation type="submission" date="2015-07" db="EMBL/GenBank/DDBJ databases">
        <title>High-quality genome of monoxenous trypanosomatid Leptomonas pyrrhocoris.</title>
        <authorList>
            <person name="Flegontov P."/>
            <person name="Butenko A."/>
            <person name="Firsov S."/>
            <person name="Vlcek C."/>
            <person name="Logacheva M.D."/>
            <person name="Field M."/>
            <person name="Filatov D."/>
            <person name="Flegontova O."/>
            <person name="Gerasimov E."/>
            <person name="Jackson A.P."/>
            <person name="Kelly S."/>
            <person name="Opperdoes F."/>
            <person name="O'Reilly A."/>
            <person name="Votypka J."/>
            <person name="Yurchenko V."/>
            <person name="Lukes J."/>
        </authorList>
    </citation>
    <scope>NUCLEOTIDE SEQUENCE [LARGE SCALE GENOMIC DNA]</scope>
    <source>
        <strain evidence="2">H10</strain>
    </source>
</reference>
<dbReference type="EMBL" id="LGTL01000005">
    <property type="protein sequence ID" value="KPA81955.1"/>
    <property type="molecule type" value="Genomic_DNA"/>
</dbReference>
<dbReference type="GeneID" id="26903434"/>
<name>A0A0N0DWL3_LEPPY</name>
<dbReference type="Proteomes" id="UP000037923">
    <property type="component" value="Unassembled WGS sequence"/>
</dbReference>
<dbReference type="PANTHER" id="PTHR21581">
    <property type="entry name" value="D-ALANYL-D-ALANINE CARBOXYPEPTIDASE"/>
    <property type="match status" value="1"/>
</dbReference>
<dbReference type="PANTHER" id="PTHR21581:SF6">
    <property type="entry name" value="TRAFFICKING PROTEIN PARTICLE COMPLEX SUBUNIT 12"/>
    <property type="match status" value="1"/>
</dbReference>